<evidence type="ECO:0008006" key="3">
    <source>
        <dbReference type="Google" id="ProtNLM"/>
    </source>
</evidence>
<sequence>MTQTTQFDKNGLKFKIFNPKKHQLPMIDFTQTNGQDPLSVQEYYDNCILDGRSETKEVKYVIKYLENWIGFFSIDLTMLHTKQSEMIHQHEGEDRLPQLPIYALLIRKIGIDQRYRCYGIGKYIMLFCMGLAQTINKDKHIKLVIFKTTKSLAEKIYFPKYQFNFTGTSGKLVWAFKRIY</sequence>
<gene>
    <name evidence="1" type="ORF">NARC_60121</name>
</gene>
<evidence type="ECO:0000313" key="1">
    <source>
        <dbReference type="EMBL" id="TVP40734.1"/>
    </source>
</evidence>
<dbReference type="EMBL" id="VOAH01000006">
    <property type="protein sequence ID" value="TVP40734.1"/>
    <property type="molecule type" value="Genomic_DNA"/>
</dbReference>
<proteinExistence type="predicted"/>
<accession>A0A557SVV2</accession>
<dbReference type="Proteomes" id="UP000315289">
    <property type="component" value="Unassembled WGS sequence"/>
</dbReference>
<protein>
    <recommendedName>
        <fullName evidence="3">N-acetyltransferase domain-containing protein</fullName>
    </recommendedName>
</protein>
<dbReference type="AlphaFoldDB" id="A0A557SVV2"/>
<comment type="caution">
    <text evidence="1">The sequence shown here is derived from an EMBL/GenBank/DDBJ whole genome shotgun (WGS) entry which is preliminary data.</text>
</comment>
<reference evidence="1 2" key="1">
    <citation type="journal article" date="2019" name="Front. Microbiol.">
        <title>Ammonia Oxidation by the Arctic Terrestrial Thaumarchaeote Candidatus Nitrosocosmicus arcticus Is Stimulated by Increasing Temperatures.</title>
        <authorList>
            <person name="Alves R.J.E."/>
            <person name="Kerou M."/>
            <person name="Zappe A."/>
            <person name="Bittner R."/>
            <person name="Abby S.S."/>
            <person name="Schmidt H.A."/>
            <person name="Pfeifer K."/>
            <person name="Schleper C."/>
        </authorList>
    </citation>
    <scope>NUCLEOTIDE SEQUENCE [LARGE SCALE GENOMIC DNA]</scope>
    <source>
        <strain evidence="1 2">Kfb</strain>
    </source>
</reference>
<dbReference type="OrthoDB" id="9732at2157"/>
<keyword evidence="2" id="KW-1185">Reference proteome</keyword>
<dbReference type="RefSeq" id="WP_144730239.1">
    <property type="nucleotide sequence ID" value="NZ_ML675582.1"/>
</dbReference>
<name>A0A557SVV2_9ARCH</name>
<organism evidence="1 2">
    <name type="scientific">Candidatus Nitrosocosmicus arcticus</name>
    <dbReference type="NCBI Taxonomy" id="2035267"/>
    <lineage>
        <taxon>Archaea</taxon>
        <taxon>Nitrososphaerota</taxon>
        <taxon>Nitrososphaeria</taxon>
        <taxon>Nitrososphaerales</taxon>
        <taxon>Nitrososphaeraceae</taxon>
        <taxon>Candidatus Nitrosocosmicus</taxon>
    </lineage>
</organism>
<dbReference type="Gene3D" id="3.40.630.30">
    <property type="match status" value="1"/>
</dbReference>
<evidence type="ECO:0000313" key="2">
    <source>
        <dbReference type="Proteomes" id="UP000315289"/>
    </source>
</evidence>